<dbReference type="InterPro" id="IPR029058">
    <property type="entry name" value="AB_hydrolase_fold"/>
</dbReference>
<sequence length="297" mass="35016">MKTKHIIYFLFAFSLFNINAQTPEHKWVNKIPEENKRENLWHKTYYSKIHKTKIGYNIYLPKGYYNKKNKNRKYPVIYFFHGGNPGNESRNGYHNYITPKNEIDALTPMIYVWNNGGKNESHYNFPKLNSYPETSFIEELIPHIDKTYRTIPDRSARGIQGHSMGGRAVARYIFKYPELFSVGVSIAGNHFAEKKNSENHDQFQPGDNSWDLAKNYVKTPENLIKLHVYVGAKDRNFESNVAWSAYLRTLGIHHSFTSIEGLKHREVKQMMEQIGIKTIHYMFYQNFKETIDKFNLK</sequence>
<dbReference type="InterPro" id="IPR000801">
    <property type="entry name" value="Esterase-like"/>
</dbReference>
<gene>
    <name evidence="2" type="ORF">A8C32_04590</name>
</gene>
<keyword evidence="3" id="KW-1185">Reference proteome</keyword>
<proteinExistence type="predicted"/>
<name>A0A1E5SHD4_9FLAO</name>
<accession>A0A1E5SHD4</accession>
<evidence type="ECO:0000313" key="3">
    <source>
        <dbReference type="Proteomes" id="UP000095713"/>
    </source>
</evidence>
<dbReference type="RefSeq" id="WP_069831184.1">
    <property type="nucleotide sequence ID" value="NZ_MDJD01000054.1"/>
</dbReference>
<feature type="signal peptide" evidence="1">
    <location>
        <begin position="1"/>
        <end position="20"/>
    </location>
</feature>
<keyword evidence="1" id="KW-0732">Signal</keyword>
<dbReference type="AlphaFoldDB" id="A0A1E5SHD4"/>
<feature type="chain" id="PRO_5009185002" description="Esterase" evidence="1">
    <location>
        <begin position="21"/>
        <end position="297"/>
    </location>
</feature>
<dbReference type="Proteomes" id="UP000095713">
    <property type="component" value="Unassembled WGS sequence"/>
</dbReference>
<dbReference type="PANTHER" id="PTHR48098">
    <property type="entry name" value="ENTEROCHELIN ESTERASE-RELATED"/>
    <property type="match status" value="1"/>
</dbReference>
<dbReference type="SUPFAM" id="SSF53474">
    <property type="entry name" value="alpha/beta-Hydrolases"/>
    <property type="match status" value="1"/>
</dbReference>
<dbReference type="EMBL" id="MDJD01000054">
    <property type="protein sequence ID" value="OEJ98496.1"/>
    <property type="molecule type" value="Genomic_DNA"/>
</dbReference>
<dbReference type="Pfam" id="PF00756">
    <property type="entry name" value="Esterase"/>
    <property type="match status" value="1"/>
</dbReference>
<dbReference type="Gene3D" id="3.40.50.1820">
    <property type="entry name" value="alpha/beta hydrolase"/>
    <property type="match status" value="1"/>
</dbReference>
<evidence type="ECO:0000313" key="2">
    <source>
        <dbReference type="EMBL" id="OEJ98496.1"/>
    </source>
</evidence>
<evidence type="ECO:0000256" key="1">
    <source>
        <dbReference type="SAM" id="SignalP"/>
    </source>
</evidence>
<reference evidence="2 3" key="1">
    <citation type="submission" date="2016-05" db="EMBL/GenBank/DDBJ databases">
        <title>Draft Genome Sequence of Algibacter sp. Strain SK-16 Isolated from the Surface Water of Aburatsubo Inlet.</title>
        <authorList>
            <person name="Wong S.-K."/>
            <person name="Yoshizawa S."/>
            <person name="Nakajima Y."/>
            <person name="Ogura Y."/>
            <person name="Tetsuya H."/>
            <person name="Hamasaki K."/>
        </authorList>
    </citation>
    <scope>NUCLEOTIDE SEQUENCE [LARGE SCALE GENOMIC DNA]</scope>
    <source>
        <strain evidence="2 3">SK-16</strain>
    </source>
</reference>
<dbReference type="PANTHER" id="PTHR48098:SF1">
    <property type="entry name" value="DIACYLGLYCEROL ACYLTRANSFERASE_MYCOLYLTRANSFERASE AG85A"/>
    <property type="match status" value="1"/>
</dbReference>
<comment type="caution">
    <text evidence="2">The sequence shown here is derived from an EMBL/GenBank/DDBJ whole genome shotgun (WGS) entry which is preliminary data.</text>
</comment>
<dbReference type="InterPro" id="IPR050583">
    <property type="entry name" value="Mycobacterial_A85_antigen"/>
</dbReference>
<dbReference type="GO" id="GO:0016747">
    <property type="term" value="F:acyltransferase activity, transferring groups other than amino-acyl groups"/>
    <property type="evidence" value="ECO:0007669"/>
    <property type="project" value="TreeGrafter"/>
</dbReference>
<dbReference type="STRING" id="1849968.A8C32_04590"/>
<protein>
    <recommendedName>
        <fullName evidence="4">Esterase</fullName>
    </recommendedName>
</protein>
<organism evidence="2 3">
    <name type="scientific">Flavivirga aquatica</name>
    <dbReference type="NCBI Taxonomy" id="1849968"/>
    <lineage>
        <taxon>Bacteria</taxon>
        <taxon>Pseudomonadati</taxon>
        <taxon>Bacteroidota</taxon>
        <taxon>Flavobacteriia</taxon>
        <taxon>Flavobacteriales</taxon>
        <taxon>Flavobacteriaceae</taxon>
        <taxon>Flavivirga</taxon>
    </lineage>
</organism>
<evidence type="ECO:0008006" key="4">
    <source>
        <dbReference type="Google" id="ProtNLM"/>
    </source>
</evidence>